<sequence>MDIKNSSSGKVVKALTGYYSFIPNPLPPKLEWNNELAVSLSKANHVLGMLMRESLQLPNPHLLMRPFITHEAVLSSKIEGTRTTLSEMLAKDVDTYIDRNPDDLIEVQNYILALDYGLERIKELPLSLRLIKELHAKLMNSARGEYATPGEFRKSQNWIGSPGCTLNTAKYVPPHPEELMNCLDSFEKFLYDRMMPSLIHIVQYVITNLKLFIHF</sequence>
<dbReference type="PATRIC" id="fig|1359193.3.peg.451"/>
<evidence type="ECO:0000313" key="2">
    <source>
        <dbReference type="EMBL" id="KJV89490.1"/>
    </source>
</evidence>
<reference evidence="2 3" key="1">
    <citation type="submission" date="2015-02" db="EMBL/GenBank/DDBJ databases">
        <title>Genome Sequencing of Rickettsiales.</title>
        <authorList>
            <person name="Daugherty S.C."/>
            <person name="Su Q."/>
            <person name="Abolude K."/>
            <person name="Beier-Sexton M."/>
            <person name="Carlyon J.A."/>
            <person name="Carter R."/>
            <person name="Day N.P."/>
            <person name="Dumler S.J."/>
            <person name="Dyachenko V."/>
            <person name="Godinez A."/>
            <person name="Kurtti T.J."/>
            <person name="Lichay M."/>
            <person name="Mullins K.E."/>
            <person name="Ott S."/>
            <person name="Pappas-Brown V."/>
            <person name="Paris D.H."/>
            <person name="Patel P."/>
            <person name="Richards A.L."/>
            <person name="Sadzewicz L."/>
            <person name="Sears K."/>
            <person name="Seidman D."/>
            <person name="Sengamalay N."/>
            <person name="Stenos J."/>
            <person name="Tallon L.J."/>
            <person name="Vincent G."/>
            <person name="Fraser C.M."/>
            <person name="Munderloh U."/>
            <person name="Dunning-Hotopp J.C."/>
        </authorList>
    </citation>
    <scope>NUCLEOTIDE SEQUENCE [LARGE SCALE GENOMIC DNA]</scope>
    <source>
        <strain evidence="2 3">RML An4</strain>
    </source>
</reference>
<dbReference type="PANTHER" id="PTHR13504:SF38">
    <property type="entry name" value="FIDO DOMAIN-CONTAINING PROTEIN"/>
    <property type="match status" value="1"/>
</dbReference>
<feature type="domain" description="Fic/DOC N-terminal" evidence="1">
    <location>
        <begin position="39"/>
        <end position="119"/>
    </location>
</feature>
<proteinExistence type="predicted"/>
<dbReference type="InterPro" id="IPR025758">
    <property type="entry name" value="Fic/DOC_N"/>
</dbReference>
<protein>
    <submittedName>
        <fullName evidence="2">Fic/DOC family domain protein</fullName>
    </submittedName>
</protein>
<dbReference type="InterPro" id="IPR040198">
    <property type="entry name" value="Fido_containing"/>
</dbReference>
<dbReference type="InterPro" id="IPR036597">
    <property type="entry name" value="Fido-like_dom_sf"/>
</dbReference>
<dbReference type="Gene3D" id="1.10.3290.10">
    <property type="entry name" value="Fido-like domain"/>
    <property type="match status" value="1"/>
</dbReference>
<organism evidence="2 3">
    <name type="scientific">Rickettsia bellii str. RML An4</name>
    <dbReference type="NCBI Taxonomy" id="1359193"/>
    <lineage>
        <taxon>Bacteria</taxon>
        <taxon>Pseudomonadati</taxon>
        <taxon>Pseudomonadota</taxon>
        <taxon>Alphaproteobacteria</taxon>
        <taxon>Rickettsiales</taxon>
        <taxon>Rickettsiaceae</taxon>
        <taxon>Rickettsieae</taxon>
        <taxon>Rickettsia</taxon>
        <taxon>belli group</taxon>
    </lineage>
</organism>
<accession>A0A0F3QA75</accession>
<name>A0A0F3QA75_RICBE</name>
<dbReference type="EMBL" id="LAOI01000001">
    <property type="protein sequence ID" value="KJV89490.1"/>
    <property type="molecule type" value="Genomic_DNA"/>
</dbReference>
<keyword evidence="3" id="KW-1185">Reference proteome</keyword>
<dbReference type="SUPFAM" id="SSF140931">
    <property type="entry name" value="Fic-like"/>
    <property type="match status" value="1"/>
</dbReference>
<evidence type="ECO:0000259" key="1">
    <source>
        <dbReference type="Pfam" id="PF13784"/>
    </source>
</evidence>
<dbReference type="RefSeq" id="WP_045798825.1">
    <property type="nucleotide sequence ID" value="NZ_LAOI01000001.1"/>
</dbReference>
<dbReference type="Proteomes" id="UP000033661">
    <property type="component" value="Unassembled WGS sequence"/>
</dbReference>
<dbReference type="AlphaFoldDB" id="A0A0F3QA75"/>
<evidence type="ECO:0000313" key="3">
    <source>
        <dbReference type="Proteomes" id="UP000033661"/>
    </source>
</evidence>
<dbReference type="PANTHER" id="PTHR13504">
    <property type="entry name" value="FIDO DOMAIN-CONTAINING PROTEIN DDB_G0283145"/>
    <property type="match status" value="1"/>
</dbReference>
<dbReference type="Pfam" id="PF13784">
    <property type="entry name" value="Fic_N"/>
    <property type="match status" value="1"/>
</dbReference>
<gene>
    <name evidence="2" type="ORF">RBEAN4_0468</name>
</gene>
<comment type="caution">
    <text evidence="2">The sequence shown here is derived from an EMBL/GenBank/DDBJ whole genome shotgun (WGS) entry which is preliminary data.</text>
</comment>